<dbReference type="PANTHER" id="PTHR43441">
    <property type="entry name" value="RIBOSOMAL-PROTEIN-SERINE ACETYLTRANSFERASE"/>
    <property type="match status" value="1"/>
</dbReference>
<dbReference type="InterPro" id="IPR000182">
    <property type="entry name" value="GNAT_dom"/>
</dbReference>
<accession>A0AAU2UZ22</accession>
<feature type="domain" description="N-acetyltransferase" evidence="1">
    <location>
        <begin position="16"/>
        <end position="183"/>
    </location>
</feature>
<dbReference type="PANTHER" id="PTHR43441:SF10">
    <property type="entry name" value="ACETYLTRANSFERASE"/>
    <property type="match status" value="1"/>
</dbReference>
<dbReference type="GO" id="GO:1990189">
    <property type="term" value="F:protein N-terminal-serine acetyltransferase activity"/>
    <property type="evidence" value="ECO:0007669"/>
    <property type="project" value="TreeGrafter"/>
</dbReference>
<evidence type="ECO:0000259" key="1">
    <source>
        <dbReference type="PROSITE" id="PS51186"/>
    </source>
</evidence>
<sequence>MTVTLRVAATAASGGLVLRPWLPDDADAVIEAYSDPHIARWSSPLKTSEDALRWLERQWEGWETGKRLSFAVCAAQLDGGYGKLLCNVCLKWNEDGREVGEVGYWTMAHARGRGVAPRALEALSAWAFDAFAGDGLRRLELLHQVDNLASCRVAEKTGYHLDRILPAYPPYPRDGHVHVREAG</sequence>
<dbReference type="EMBL" id="CP108318">
    <property type="protein sequence ID" value="WTW60436.1"/>
    <property type="molecule type" value="Genomic_DNA"/>
</dbReference>
<name>A0AAU2UZ22_9ACTN</name>
<dbReference type="GO" id="GO:0008999">
    <property type="term" value="F:protein-N-terminal-alanine acetyltransferase activity"/>
    <property type="evidence" value="ECO:0007669"/>
    <property type="project" value="TreeGrafter"/>
</dbReference>
<dbReference type="AlphaFoldDB" id="A0AAU2UZ22"/>
<gene>
    <name evidence="2" type="ORF">OG549_07185</name>
</gene>
<dbReference type="InterPro" id="IPR051908">
    <property type="entry name" value="Ribosomal_N-acetyltransferase"/>
</dbReference>
<reference evidence="2" key="1">
    <citation type="submission" date="2022-10" db="EMBL/GenBank/DDBJ databases">
        <title>The complete genomes of actinobacterial strains from the NBC collection.</title>
        <authorList>
            <person name="Joergensen T.S."/>
            <person name="Alvarez Arevalo M."/>
            <person name="Sterndorff E.B."/>
            <person name="Faurdal D."/>
            <person name="Vuksanovic O."/>
            <person name="Mourched A.-S."/>
            <person name="Charusanti P."/>
            <person name="Shaw S."/>
            <person name="Blin K."/>
            <person name="Weber T."/>
        </authorList>
    </citation>
    <scope>NUCLEOTIDE SEQUENCE</scope>
    <source>
        <strain evidence="2">NBC_00003</strain>
    </source>
</reference>
<evidence type="ECO:0000313" key="2">
    <source>
        <dbReference type="EMBL" id="WTW60436.1"/>
    </source>
</evidence>
<dbReference type="Pfam" id="PF13302">
    <property type="entry name" value="Acetyltransf_3"/>
    <property type="match status" value="1"/>
</dbReference>
<dbReference type="PROSITE" id="PS51186">
    <property type="entry name" value="GNAT"/>
    <property type="match status" value="1"/>
</dbReference>
<dbReference type="SUPFAM" id="SSF55729">
    <property type="entry name" value="Acyl-CoA N-acyltransferases (Nat)"/>
    <property type="match status" value="1"/>
</dbReference>
<proteinExistence type="predicted"/>
<organism evidence="2">
    <name type="scientific">Streptomyces sp. NBC_00003</name>
    <dbReference type="NCBI Taxonomy" id="2903608"/>
    <lineage>
        <taxon>Bacteria</taxon>
        <taxon>Bacillati</taxon>
        <taxon>Actinomycetota</taxon>
        <taxon>Actinomycetes</taxon>
        <taxon>Kitasatosporales</taxon>
        <taxon>Streptomycetaceae</taxon>
        <taxon>Streptomyces</taxon>
    </lineage>
</organism>
<dbReference type="Gene3D" id="3.40.630.30">
    <property type="match status" value="1"/>
</dbReference>
<protein>
    <submittedName>
        <fullName evidence="2">GNAT family N-acetyltransferase</fullName>
    </submittedName>
</protein>
<dbReference type="InterPro" id="IPR016181">
    <property type="entry name" value="Acyl_CoA_acyltransferase"/>
</dbReference>
<dbReference type="GO" id="GO:0005737">
    <property type="term" value="C:cytoplasm"/>
    <property type="evidence" value="ECO:0007669"/>
    <property type="project" value="TreeGrafter"/>
</dbReference>